<gene>
    <name evidence="9" type="ORF">GCM10009742_72020</name>
</gene>
<keyword evidence="10" id="KW-1185">Reference proteome</keyword>
<feature type="transmembrane region" description="Helical" evidence="7">
    <location>
        <begin position="139"/>
        <end position="160"/>
    </location>
</feature>
<organism evidence="9 10">
    <name type="scientific">Kribbella karoonensis</name>
    <dbReference type="NCBI Taxonomy" id="324851"/>
    <lineage>
        <taxon>Bacteria</taxon>
        <taxon>Bacillati</taxon>
        <taxon>Actinomycetota</taxon>
        <taxon>Actinomycetes</taxon>
        <taxon>Propionibacteriales</taxon>
        <taxon>Kribbellaceae</taxon>
        <taxon>Kribbella</taxon>
    </lineage>
</organism>
<dbReference type="SUPFAM" id="SSF161098">
    <property type="entry name" value="MetI-like"/>
    <property type="match status" value="1"/>
</dbReference>
<evidence type="ECO:0000256" key="6">
    <source>
        <dbReference type="ARBA" id="ARBA00023136"/>
    </source>
</evidence>
<feature type="transmembrane region" description="Helical" evidence="7">
    <location>
        <begin position="12"/>
        <end position="34"/>
    </location>
</feature>
<evidence type="ECO:0000256" key="2">
    <source>
        <dbReference type="ARBA" id="ARBA00022448"/>
    </source>
</evidence>
<feature type="transmembrane region" description="Helical" evidence="7">
    <location>
        <begin position="186"/>
        <end position="211"/>
    </location>
</feature>
<keyword evidence="2 7" id="KW-0813">Transport</keyword>
<dbReference type="InterPro" id="IPR035906">
    <property type="entry name" value="MetI-like_sf"/>
</dbReference>
<comment type="similarity">
    <text evidence="7">Belongs to the binding-protein-dependent transport system permease family.</text>
</comment>
<dbReference type="Proteomes" id="UP001500190">
    <property type="component" value="Unassembled WGS sequence"/>
</dbReference>
<dbReference type="Pfam" id="PF00528">
    <property type="entry name" value="BPD_transp_1"/>
    <property type="match status" value="1"/>
</dbReference>
<feature type="transmembrane region" description="Helical" evidence="7">
    <location>
        <begin position="111"/>
        <end position="133"/>
    </location>
</feature>
<evidence type="ECO:0000256" key="7">
    <source>
        <dbReference type="RuleBase" id="RU363032"/>
    </source>
</evidence>
<comment type="caution">
    <text evidence="9">The sequence shown here is derived from an EMBL/GenBank/DDBJ whole genome shotgun (WGS) entry which is preliminary data.</text>
</comment>
<evidence type="ECO:0000313" key="10">
    <source>
        <dbReference type="Proteomes" id="UP001500190"/>
    </source>
</evidence>
<reference evidence="9 10" key="1">
    <citation type="journal article" date="2019" name="Int. J. Syst. Evol. Microbiol.">
        <title>The Global Catalogue of Microorganisms (GCM) 10K type strain sequencing project: providing services to taxonomists for standard genome sequencing and annotation.</title>
        <authorList>
            <consortium name="The Broad Institute Genomics Platform"/>
            <consortium name="The Broad Institute Genome Sequencing Center for Infectious Disease"/>
            <person name="Wu L."/>
            <person name="Ma J."/>
        </authorList>
    </citation>
    <scope>NUCLEOTIDE SEQUENCE [LARGE SCALE GENOMIC DNA]</scope>
    <source>
        <strain evidence="9 10">JCM 14304</strain>
    </source>
</reference>
<name>A0ABN2EMF5_9ACTN</name>
<proteinExistence type="inferred from homology"/>
<evidence type="ECO:0000256" key="5">
    <source>
        <dbReference type="ARBA" id="ARBA00022989"/>
    </source>
</evidence>
<dbReference type="Gene3D" id="1.10.3720.10">
    <property type="entry name" value="MetI-like"/>
    <property type="match status" value="1"/>
</dbReference>
<evidence type="ECO:0000256" key="4">
    <source>
        <dbReference type="ARBA" id="ARBA00022692"/>
    </source>
</evidence>
<dbReference type="PANTHER" id="PTHR43744:SF12">
    <property type="entry name" value="ABC TRANSPORTER PERMEASE PROTEIN MG189-RELATED"/>
    <property type="match status" value="1"/>
</dbReference>
<accession>A0ABN2EMF5</accession>
<evidence type="ECO:0000313" key="9">
    <source>
        <dbReference type="EMBL" id="GAA1610933.1"/>
    </source>
</evidence>
<evidence type="ECO:0000256" key="1">
    <source>
        <dbReference type="ARBA" id="ARBA00004651"/>
    </source>
</evidence>
<evidence type="ECO:0000256" key="3">
    <source>
        <dbReference type="ARBA" id="ARBA00022475"/>
    </source>
</evidence>
<protein>
    <submittedName>
        <fullName evidence="9">Carbohydrate ABC transporter permease</fullName>
    </submittedName>
</protein>
<keyword evidence="4 7" id="KW-0812">Transmembrane</keyword>
<feature type="transmembrane region" description="Helical" evidence="7">
    <location>
        <begin position="252"/>
        <end position="274"/>
    </location>
</feature>
<evidence type="ECO:0000259" key="8">
    <source>
        <dbReference type="PROSITE" id="PS50928"/>
    </source>
</evidence>
<keyword evidence="5 7" id="KW-1133">Transmembrane helix</keyword>
<feature type="transmembrane region" description="Helical" evidence="7">
    <location>
        <begin position="80"/>
        <end position="102"/>
    </location>
</feature>
<sequence length="289" mass="31081">MKHPERSGGVRLGALGRYGLLTLAGVVSLAPLLWMMVSSLKPGADIISSPFSFDPGQLTLTNFRSMLDTIPIGTGFRNTAIVVLVKGALTMIFCPMAGFAFAKYVFPGKRVLFATVLTTLMLPTLVLLIPLLLEMSQLGWVSTFQALILPGAIDAFGVFWMRQVILAIPDELLDAARVDGANELRIFASIVVPVIRPGLAALGVLTFINIYNDFVWPVVAVNDEQHQTLQVMLSALAQNIRSGQLGADWTSVWGQLLAASTVAAIPVLIVFVVLQRHLIKGVMAGSLKG</sequence>
<feature type="domain" description="ABC transmembrane type-1" evidence="8">
    <location>
        <begin position="76"/>
        <end position="274"/>
    </location>
</feature>
<dbReference type="InterPro" id="IPR000515">
    <property type="entry name" value="MetI-like"/>
</dbReference>
<dbReference type="PANTHER" id="PTHR43744">
    <property type="entry name" value="ABC TRANSPORTER PERMEASE PROTEIN MG189-RELATED-RELATED"/>
    <property type="match status" value="1"/>
</dbReference>
<comment type="subcellular location">
    <subcellularLocation>
        <location evidence="1 7">Cell membrane</location>
        <topology evidence="1 7">Multi-pass membrane protein</topology>
    </subcellularLocation>
</comment>
<dbReference type="CDD" id="cd06261">
    <property type="entry name" value="TM_PBP2"/>
    <property type="match status" value="1"/>
</dbReference>
<dbReference type="PROSITE" id="PS50928">
    <property type="entry name" value="ABC_TM1"/>
    <property type="match status" value="1"/>
</dbReference>
<keyword evidence="6 7" id="KW-0472">Membrane</keyword>
<dbReference type="EMBL" id="BAAAND010000012">
    <property type="protein sequence ID" value="GAA1610933.1"/>
    <property type="molecule type" value="Genomic_DNA"/>
</dbReference>
<keyword evidence="3" id="KW-1003">Cell membrane</keyword>
<dbReference type="RefSeq" id="WP_344199855.1">
    <property type="nucleotide sequence ID" value="NZ_BAAAND010000012.1"/>
</dbReference>